<proteinExistence type="predicted"/>
<evidence type="ECO:0000313" key="1">
    <source>
        <dbReference type="EMBL" id="VDK53385.1"/>
    </source>
</evidence>
<dbReference type="WBParaSite" id="GPUH_0000610601-mRNA-1">
    <property type="protein sequence ID" value="GPUH_0000610601-mRNA-1"/>
    <property type="gene ID" value="GPUH_0000610601"/>
</dbReference>
<organism evidence="3">
    <name type="scientific">Gongylonema pulchrum</name>
    <dbReference type="NCBI Taxonomy" id="637853"/>
    <lineage>
        <taxon>Eukaryota</taxon>
        <taxon>Metazoa</taxon>
        <taxon>Ecdysozoa</taxon>
        <taxon>Nematoda</taxon>
        <taxon>Chromadorea</taxon>
        <taxon>Rhabditida</taxon>
        <taxon>Spirurina</taxon>
        <taxon>Spiruromorpha</taxon>
        <taxon>Spiruroidea</taxon>
        <taxon>Gongylonematidae</taxon>
        <taxon>Gongylonema</taxon>
    </lineage>
</organism>
<keyword evidence="2" id="KW-1185">Reference proteome</keyword>
<dbReference type="AlphaFoldDB" id="A0A183DBK7"/>
<dbReference type="EMBL" id="UYRT01013782">
    <property type="protein sequence ID" value="VDK53385.1"/>
    <property type="molecule type" value="Genomic_DNA"/>
</dbReference>
<reference evidence="3" key="1">
    <citation type="submission" date="2016-06" db="UniProtKB">
        <authorList>
            <consortium name="WormBaseParasite"/>
        </authorList>
    </citation>
    <scope>IDENTIFICATION</scope>
</reference>
<evidence type="ECO:0000313" key="3">
    <source>
        <dbReference type="WBParaSite" id="GPUH_0000610601-mRNA-1"/>
    </source>
</evidence>
<sequence>MKKLSLGNWECIADEDCPLHHKCGLFKKCYDMRNKIYVVETIQHICMFSYFSRITLKLRRWFGV</sequence>
<evidence type="ECO:0000313" key="2">
    <source>
        <dbReference type="Proteomes" id="UP000271098"/>
    </source>
</evidence>
<dbReference type="Proteomes" id="UP000271098">
    <property type="component" value="Unassembled WGS sequence"/>
</dbReference>
<name>A0A183DBK7_9BILA</name>
<gene>
    <name evidence="1" type="ORF">GPUH_LOCUS6099</name>
</gene>
<dbReference type="OrthoDB" id="5806291at2759"/>
<accession>A0A183DBK7</accession>
<protein>
    <submittedName>
        <fullName evidence="3">Nodule Cysteine-Rich (NCR) secreted peptide</fullName>
    </submittedName>
</protein>
<reference evidence="1 2" key="2">
    <citation type="submission" date="2018-11" db="EMBL/GenBank/DDBJ databases">
        <authorList>
            <consortium name="Pathogen Informatics"/>
        </authorList>
    </citation>
    <scope>NUCLEOTIDE SEQUENCE [LARGE SCALE GENOMIC DNA]</scope>
</reference>